<dbReference type="EMBL" id="CP059066">
    <property type="protein sequence ID" value="QSQ09947.1"/>
    <property type="molecule type" value="Genomic_DNA"/>
</dbReference>
<feature type="transmembrane region" description="Helical" evidence="6">
    <location>
        <begin position="176"/>
        <end position="199"/>
    </location>
</feature>
<evidence type="ECO:0000256" key="6">
    <source>
        <dbReference type="SAM" id="Phobius"/>
    </source>
</evidence>
<dbReference type="PANTHER" id="PTHR35791:SF1">
    <property type="entry name" value="UPF0754 MEMBRANE PROTEIN YHEB"/>
    <property type="match status" value="1"/>
</dbReference>
<gene>
    <name evidence="7" type="ORF">H0A61_02333</name>
</gene>
<dbReference type="PANTHER" id="PTHR35791">
    <property type="entry name" value="UPF0754 MEMBRANE PROTEIN YHEB"/>
    <property type="match status" value="1"/>
</dbReference>
<dbReference type="Pfam" id="PF04286">
    <property type="entry name" value="DUF445"/>
    <property type="match status" value="1"/>
</dbReference>
<name>A0A8A0RRD3_9FIRM</name>
<accession>A0A8A0RRD3</accession>
<organism evidence="7 8">
    <name type="scientific">Koleobacter methoxysyntrophicus</name>
    <dbReference type="NCBI Taxonomy" id="2751313"/>
    <lineage>
        <taxon>Bacteria</taxon>
        <taxon>Bacillati</taxon>
        <taxon>Bacillota</taxon>
        <taxon>Clostridia</taxon>
        <taxon>Koleobacterales</taxon>
        <taxon>Koleobacteraceae</taxon>
        <taxon>Koleobacter</taxon>
    </lineage>
</organism>
<keyword evidence="4 6" id="KW-1133">Transmembrane helix</keyword>
<proteinExistence type="inferred from homology"/>
<dbReference type="KEGG" id="kme:H0A61_02333"/>
<dbReference type="RefSeq" id="WP_206707277.1">
    <property type="nucleotide sequence ID" value="NZ_CP059066.1"/>
</dbReference>
<evidence type="ECO:0000256" key="4">
    <source>
        <dbReference type="ARBA" id="ARBA00022989"/>
    </source>
</evidence>
<evidence type="ECO:0000256" key="1">
    <source>
        <dbReference type="ARBA" id="ARBA00004308"/>
    </source>
</evidence>
<evidence type="ECO:0000256" key="5">
    <source>
        <dbReference type="ARBA" id="ARBA00023136"/>
    </source>
</evidence>
<dbReference type="AlphaFoldDB" id="A0A8A0RRD3"/>
<keyword evidence="5 6" id="KW-0472">Membrane</keyword>
<evidence type="ECO:0000313" key="7">
    <source>
        <dbReference type="EMBL" id="QSQ09947.1"/>
    </source>
</evidence>
<sequence>MDLNFIILPLIGAIIGWSTNRLAIKLIFKPVKPVKIPLLNIKFQGLIPKRRNEIASIIGDTIERELLSAEDIIKETSSPQIKREITYLIKSSLLEKIKDKIPGFLPSGLQVLFLNYIKAIIDKEIDSFVQELAKGFSERIKSRIKIGRMVEEKINNYELQELEEIIIKLSNKELKYIEILGGVIGFLIGFGQAVLMHYIY</sequence>
<dbReference type="InterPro" id="IPR030513">
    <property type="entry name" value="Dehydrin_CS"/>
</dbReference>
<evidence type="ECO:0000256" key="2">
    <source>
        <dbReference type="ARBA" id="ARBA00008053"/>
    </source>
</evidence>
<evidence type="ECO:0008006" key="9">
    <source>
        <dbReference type="Google" id="ProtNLM"/>
    </source>
</evidence>
<dbReference type="InterPro" id="IPR007383">
    <property type="entry name" value="DUF445"/>
</dbReference>
<comment type="similarity">
    <text evidence="2">Belongs to the UPF0754 family.</text>
</comment>
<reference evidence="7" key="1">
    <citation type="submission" date="2020-07" db="EMBL/GenBank/DDBJ databases">
        <title>Koleobacter methoxysyntrophicus gen. nov., sp. nov., a novel anaerobic bacterium isolated from deep subsurface oil field and proposal of Koleobacterales ord. nov. in the phylum Firmicutes.</title>
        <authorList>
            <person name="Sakamoto S."/>
            <person name="Tamaki H."/>
        </authorList>
    </citation>
    <scope>NUCLEOTIDE SEQUENCE</scope>
    <source>
        <strain evidence="7">NRmbB1</strain>
    </source>
</reference>
<dbReference type="GO" id="GO:0012505">
    <property type="term" value="C:endomembrane system"/>
    <property type="evidence" value="ECO:0007669"/>
    <property type="project" value="UniProtKB-SubCell"/>
</dbReference>
<comment type="subcellular location">
    <subcellularLocation>
        <location evidence="1">Endomembrane system</location>
    </subcellularLocation>
</comment>
<keyword evidence="3 6" id="KW-0812">Transmembrane</keyword>
<dbReference type="PROSITE" id="PS00823">
    <property type="entry name" value="DEHYDRIN_2"/>
    <property type="match status" value="1"/>
</dbReference>
<protein>
    <recommendedName>
        <fullName evidence="9">DUF445 domain-containing protein</fullName>
    </recommendedName>
</protein>
<evidence type="ECO:0000256" key="3">
    <source>
        <dbReference type="ARBA" id="ARBA00022692"/>
    </source>
</evidence>
<keyword evidence="8" id="KW-1185">Reference proteome</keyword>
<evidence type="ECO:0000313" key="8">
    <source>
        <dbReference type="Proteomes" id="UP000662904"/>
    </source>
</evidence>
<feature type="transmembrane region" description="Helical" evidence="6">
    <location>
        <begin position="6"/>
        <end position="28"/>
    </location>
</feature>
<dbReference type="Proteomes" id="UP000662904">
    <property type="component" value="Chromosome"/>
</dbReference>